<dbReference type="EMBL" id="CP017641">
    <property type="protein sequence ID" value="APZ96921.1"/>
    <property type="molecule type" value="Genomic_DNA"/>
</dbReference>
<dbReference type="OrthoDB" id="149130at2"/>
<dbReference type="GO" id="GO:0032259">
    <property type="term" value="P:methylation"/>
    <property type="evidence" value="ECO:0007669"/>
    <property type="project" value="UniProtKB-KW"/>
</dbReference>
<reference evidence="1 2" key="1">
    <citation type="journal article" date="2016" name="Front. Microbiol.">
        <title>Fuerstia marisgermanicae gen. nov., sp. nov., an Unusual Member of the Phylum Planctomycetes from the German Wadden Sea.</title>
        <authorList>
            <person name="Kohn T."/>
            <person name="Heuer A."/>
            <person name="Jogler M."/>
            <person name="Vollmers J."/>
            <person name="Boedeker C."/>
            <person name="Bunk B."/>
            <person name="Rast P."/>
            <person name="Borchert D."/>
            <person name="Glockner I."/>
            <person name="Freese H.M."/>
            <person name="Klenk H.P."/>
            <person name="Overmann J."/>
            <person name="Kaster A.K."/>
            <person name="Rohde M."/>
            <person name="Wiegand S."/>
            <person name="Jogler C."/>
        </authorList>
    </citation>
    <scope>NUCLEOTIDE SEQUENCE [LARGE SCALE GENOMIC DNA]</scope>
    <source>
        <strain evidence="1 2">NH11</strain>
    </source>
</reference>
<dbReference type="SUPFAM" id="SSF53335">
    <property type="entry name" value="S-adenosyl-L-methionine-dependent methyltransferases"/>
    <property type="match status" value="1"/>
</dbReference>
<keyword evidence="1" id="KW-0489">Methyltransferase</keyword>
<dbReference type="KEGG" id="fmr:Fuma_06595"/>
<evidence type="ECO:0000313" key="1">
    <source>
        <dbReference type="EMBL" id="APZ96921.1"/>
    </source>
</evidence>
<dbReference type="PANTHER" id="PTHR40036">
    <property type="entry name" value="MACROCIN O-METHYLTRANSFERASE"/>
    <property type="match status" value="1"/>
</dbReference>
<dbReference type="Gene3D" id="3.40.50.150">
    <property type="entry name" value="Vaccinia Virus protein VP39"/>
    <property type="match status" value="1"/>
</dbReference>
<keyword evidence="1" id="KW-0808">Transferase</keyword>
<dbReference type="InterPro" id="IPR029063">
    <property type="entry name" value="SAM-dependent_MTases_sf"/>
</dbReference>
<sequence>MLQTLVRLEGKIPTRFRYTRHMSRAFIHSFQLRILGFYKGAAIRDLVKRVHHEVDCQILSNEGYMAYSLARAQSTMDGVMAEVGTYQGASAKLICAAKGDTEFHVFDTFCGLLDASEEDPLFRQHDYAASEESVRKYLADYPNVIFHKGLFPADTGSDVADKKFSFVNLDVDTYASTRDCLEFFYPRLLPGGILLSHDYAQAEGVRKAFDEVLGTKPESIIELPESQCMFVKQG</sequence>
<organism evidence="1 2">
    <name type="scientific">Fuerstiella marisgermanici</name>
    <dbReference type="NCBI Taxonomy" id="1891926"/>
    <lineage>
        <taxon>Bacteria</taxon>
        <taxon>Pseudomonadati</taxon>
        <taxon>Planctomycetota</taxon>
        <taxon>Planctomycetia</taxon>
        <taxon>Planctomycetales</taxon>
        <taxon>Planctomycetaceae</taxon>
        <taxon>Fuerstiella</taxon>
    </lineage>
</organism>
<evidence type="ECO:0000313" key="2">
    <source>
        <dbReference type="Proteomes" id="UP000187735"/>
    </source>
</evidence>
<gene>
    <name evidence="1" type="primary">tylF_2</name>
    <name evidence="1" type="ORF">Fuma_06595</name>
</gene>
<dbReference type="AlphaFoldDB" id="A0A1P8WSA3"/>
<name>A0A1P8WSA3_9PLAN</name>
<protein>
    <submittedName>
        <fullName evidence="1">Macrocin O-methyltransferase</fullName>
        <ecNumber evidence="1">2.1.1.101</ecNumber>
    </submittedName>
</protein>
<dbReference type="Pfam" id="PF05711">
    <property type="entry name" value="TylF"/>
    <property type="match status" value="1"/>
</dbReference>
<dbReference type="GO" id="GO:0030769">
    <property type="term" value="F:macrocin O-methyltransferase activity"/>
    <property type="evidence" value="ECO:0007669"/>
    <property type="project" value="UniProtKB-EC"/>
</dbReference>
<dbReference type="InterPro" id="IPR008884">
    <property type="entry name" value="TylF_MeTrfase"/>
</dbReference>
<dbReference type="STRING" id="1891926.Fuma_06595"/>
<proteinExistence type="predicted"/>
<dbReference type="PANTHER" id="PTHR40036:SF1">
    <property type="entry name" value="MACROCIN O-METHYLTRANSFERASE"/>
    <property type="match status" value="1"/>
</dbReference>
<dbReference type="RefSeq" id="WP_145944508.1">
    <property type="nucleotide sequence ID" value="NZ_CP017641.1"/>
</dbReference>
<dbReference type="EC" id="2.1.1.101" evidence="1"/>
<keyword evidence="2" id="KW-1185">Reference proteome</keyword>
<accession>A0A1P8WSA3</accession>
<dbReference type="Proteomes" id="UP000187735">
    <property type="component" value="Chromosome"/>
</dbReference>